<evidence type="ECO:0000313" key="5">
    <source>
        <dbReference type="Proteomes" id="UP001143330"/>
    </source>
</evidence>
<protein>
    <submittedName>
        <fullName evidence="4">Transporter</fullName>
    </submittedName>
</protein>
<dbReference type="PANTHER" id="PTHR31690:SF4">
    <property type="entry name" value="FUCOSE MUTAROTASE"/>
    <property type="match status" value="1"/>
</dbReference>
<organism evidence="4 5">
    <name type="scientific">Ancylobacter defluvii</name>
    <dbReference type="NCBI Taxonomy" id="1282440"/>
    <lineage>
        <taxon>Bacteria</taxon>
        <taxon>Pseudomonadati</taxon>
        <taxon>Pseudomonadota</taxon>
        <taxon>Alphaproteobacteria</taxon>
        <taxon>Hyphomicrobiales</taxon>
        <taxon>Xanthobacteraceae</taxon>
        <taxon>Ancylobacter</taxon>
    </lineage>
</organism>
<dbReference type="Proteomes" id="UP001143330">
    <property type="component" value="Unassembled WGS sequence"/>
</dbReference>
<proteinExistence type="predicted"/>
<dbReference type="InterPro" id="IPR023750">
    <property type="entry name" value="RbsD-like_sf"/>
</dbReference>
<dbReference type="Pfam" id="PF05025">
    <property type="entry name" value="RbsD_FucU"/>
    <property type="match status" value="1"/>
</dbReference>
<comment type="catalytic activity">
    <reaction evidence="3">
        <text>alpha-L-fucose = beta-L-fucose</text>
        <dbReference type="Rhea" id="RHEA:25580"/>
        <dbReference type="ChEBI" id="CHEBI:42548"/>
        <dbReference type="ChEBI" id="CHEBI:42589"/>
        <dbReference type="EC" id="5.1.3.29"/>
    </reaction>
</comment>
<evidence type="ECO:0000256" key="2">
    <source>
        <dbReference type="ARBA" id="ARBA00023235"/>
    </source>
</evidence>
<evidence type="ECO:0000256" key="1">
    <source>
        <dbReference type="ARBA" id="ARBA00000223"/>
    </source>
</evidence>
<keyword evidence="5" id="KW-1185">Reference proteome</keyword>
<dbReference type="Gene3D" id="3.40.1650.10">
    <property type="entry name" value="RbsD-like domain"/>
    <property type="match status" value="1"/>
</dbReference>
<dbReference type="EMBL" id="BSFM01000022">
    <property type="protein sequence ID" value="GLK86856.1"/>
    <property type="molecule type" value="Genomic_DNA"/>
</dbReference>
<dbReference type="GO" id="GO:0062193">
    <property type="term" value="F:D-ribose pyranase activity"/>
    <property type="evidence" value="ECO:0007669"/>
    <property type="project" value="UniProtKB-EC"/>
</dbReference>
<dbReference type="RefSeq" id="WP_213365238.1">
    <property type="nucleotide sequence ID" value="NZ_BSFM01000022.1"/>
</dbReference>
<dbReference type="InterPro" id="IPR050443">
    <property type="entry name" value="RbsD/FucU_mutarotase"/>
</dbReference>
<gene>
    <name evidence="4" type="ORF">GCM10017653_49260</name>
</gene>
<dbReference type="AlphaFoldDB" id="A0A9W6K268"/>
<accession>A0A9W6K268</accession>
<dbReference type="GO" id="GO:0036373">
    <property type="term" value="F:L-fucose mutarotase activity"/>
    <property type="evidence" value="ECO:0007669"/>
    <property type="project" value="UniProtKB-EC"/>
</dbReference>
<dbReference type="GO" id="GO:0042806">
    <property type="term" value="F:fucose binding"/>
    <property type="evidence" value="ECO:0007669"/>
    <property type="project" value="TreeGrafter"/>
</dbReference>
<dbReference type="GO" id="GO:0006004">
    <property type="term" value="P:fucose metabolic process"/>
    <property type="evidence" value="ECO:0007669"/>
    <property type="project" value="TreeGrafter"/>
</dbReference>
<comment type="catalytic activity">
    <reaction evidence="1">
        <text>beta-D-ribopyranose = beta-D-ribofuranose</text>
        <dbReference type="Rhea" id="RHEA:25432"/>
        <dbReference type="ChEBI" id="CHEBI:27476"/>
        <dbReference type="ChEBI" id="CHEBI:47002"/>
        <dbReference type="EC" id="5.4.99.62"/>
    </reaction>
</comment>
<comment type="caution">
    <text evidence="4">The sequence shown here is derived from an EMBL/GenBank/DDBJ whole genome shotgun (WGS) entry which is preliminary data.</text>
</comment>
<sequence length="147" mass="16194">MLKGIDPLIAPDLLRTLRAMGHGDEIAIVDANYPADAHARRLIRMDGHSAPAILDAMLSLMPLDAAVEHAAFRPCAHGDCGRLEEVFVEFQQIIDRREPGFRLVPIPGEPFYERIRAAYAVVASGERRLYGNIILRKGVIRPEGATA</sequence>
<evidence type="ECO:0000313" key="4">
    <source>
        <dbReference type="EMBL" id="GLK86856.1"/>
    </source>
</evidence>
<name>A0A9W6K268_9HYPH</name>
<keyword evidence="2" id="KW-0413">Isomerase</keyword>
<reference evidence="4" key="2">
    <citation type="submission" date="2023-01" db="EMBL/GenBank/DDBJ databases">
        <authorList>
            <person name="Sun Q."/>
            <person name="Evtushenko L."/>
        </authorList>
    </citation>
    <scope>NUCLEOTIDE SEQUENCE</scope>
    <source>
        <strain evidence="4">VKM B-2789</strain>
    </source>
</reference>
<dbReference type="SUPFAM" id="SSF102546">
    <property type="entry name" value="RbsD-like"/>
    <property type="match status" value="1"/>
</dbReference>
<reference evidence="4" key="1">
    <citation type="journal article" date="2014" name="Int. J. Syst. Evol. Microbiol.">
        <title>Complete genome sequence of Corynebacterium casei LMG S-19264T (=DSM 44701T), isolated from a smear-ripened cheese.</title>
        <authorList>
            <consortium name="US DOE Joint Genome Institute (JGI-PGF)"/>
            <person name="Walter F."/>
            <person name="Albersmeier A."/>
            <person name="Kalinowski J."/>
            <person name="Ruckert C."/>
        </authorList>
    </citation>
    <scope>NUCLEOTIDE SEQUENCE</scope>
    <source>
        <strain evidence="4">VKM B-2789</strain>
    </source>
</reference>
<evidence type="ECO:0000256" key="3">
    <source>
        <dbReference type="ARBA" id="ARBA00036324"/>
    </source>
</evidence>
<dbReference type="PANTHER" id="PTHR31690">
    <property type="entry name" value="FUCOSE MUTAROTASE"/>
    <property type="match status" value="1"/>
</dbReference>
<dbReference type="InterPro" id="IPR007721">
    <property type="entry name" value="RbsD_FucU"/>
</dbReference>